<proteinExistence type="predicted"/>
<dbReference type="AlphaFoldDB" id="A0A1H5Y653"/>
<dbReference type="EMBL" id="FNVA01000003">
    <property type="protein sequence ID" value="SEG19418.1"/>
    <property type="molecule type" value="Genomic_DNA"/>
</dbReference>
<gene>
    <name evidence="1" type="ORF">SAMN05421819_2141</name>
</gene>
<dbReference type="InterPro" id="IPR013324">
    <property type="entry name" value="RNA_pol_sigma_r3/r4-like"/>
</dbReference>
<dbReference type="SUPFAM" id="SSF88659">
    <property type="entry name" value="Sigma3 and sigma4 domains of RNA polymerase sigma factors"/>
    <property type="match status" value="1"/>
</dbReference>
<accession>A0A1H5Y653</accession>
<sequence>MSKLLAWKTVASIRPEGCNGVESGQSAAVMEGTTGRMVSTLPRVWAAAETEEAERTVPQPELAFYRKYTEAMLHRYLRMSMEAGRVPSLLGRSLFRGNVTSYRVKSFEDVVIFCYDVERCLSELDAGEQELIKRIALQEYTQGEAASLMGMSLRSCIRRYGAAVDHLTAVFLRLRLLEPLIACQGQR</sequence>
<dbReference type="Proteomes" id="UP000236728">
    <property type="component" value="Unassembled WGS sequence"/>
</dbReference>
<dbReference type="RefSeq" id="WP_103933030.1">
    <property type="nucleotide sequence ID" value="NZ_FNVA01000003.1"/>
</dbReference>
<organism evidence="1 2">
    <name type="scientific">Bryocella elongata</name>
    <dbReference type="NCBI Taxonomy" id="863522"/>
    <lineage>
        <taxon>Bacteria</taxon>
        <taxon>Pseudomonadati</taxon>
        <taxon>Acidobacteriota</taxon>
        <taxon>Terriglobia</taxon>
        <taxon>Terriglobales</taxon>
        <taxon>Acidobacteriaceae</taxon>
        <taxon>Bryocella</taxon>
    </lineage>
</organism>
<dbReference type="OrthoDB" id="118550at2"/>
<evidence type="ECO:0000313" key="1">
    <source>
        <dbReference type="EMBL" id="SEG19418.1"/>
    </source>
</evidence>
<evidence type="ECO:0008006" key="3">
    <source>
        <dbReference type="Google" id="ProtNLM"/>
    </source>
</evidence>
<name>A0A1H5Y653_9BACT</name>
<keyword evidence="2" id="KW-1185">Reference proteome</keyword>
<evidence type="ECO:0000313" key="2">
    <source>
        <dbReference type="Proteomes" id="UP000236728"/>
    </source>
</evidence>
<protein>
    <recommendedName>
        <fullName evidence="3">Sigma-70, region 4</fullName>
    </recommendedName>
</protein>
<reference evidence="1 2" key="1">
    <citation type="submission" date="2016-10" db="EMBL/GenBank/DDBJ databases">
        <authorList>
            <person name="de Groot N.N."/>
        </authorList>
    </citation>
    <scope>NUCLEOTIDE SEQUENCE [LARGE SCALE GENOMIC DNA]</scope>
    <source>
        <strain evidence="1 2">DSM 22489</strain>
    </source>
</reference>